<accession>A0ACD5ZHZ4</accession>
<reference evidence="1" key="2">
    <citation type="submission" date="2025-09" db="UniProtKB">
        <authorList>
            <consortium name="EnsemblPlants"/>
        </authorList>
    </citation>
    <scope>IDENTIFICATION</scope>
</reference>
<evidence type="ECO:0000313" key="2">
    <source>
        <dbReference type="Proteomes" id="UP001732700"/>
    </source>
</evidence>
<reference evidence="1" key="1">
    <citation type="submission" date="2021-05" db="EMBL/GenBank/DDBJ databases">
        <authorList>
            <person name="Scholz U."/>
            <person name="Mascher M."/>
            <person name="Fiebig A."/>
        </authorList>
    </citation>
    <scope>NUCLEOTIDE SEQUENCE [LARGE SCALE GENOMIC DNA]</scope>
</reference>
<proteinExistence type="predicted"/>
<protein>
    <submittedName>
        <fullName evidence="1">Uncharacterized protein</fullName>
    </submittedName>
</protein>
<name>A0ACD5ZHZ4_AVESA</name>
<keyword evidence="2" id="KW-1185">Reference proteome</keyword>
<evidence type="ECO:0000313" key="1">
    <source>
        <dbReference type="EnsemblPlants" id="AVESA.00010b.r2.6DG1152020.1.CDS"/>
    </source>
</evidence>
<sequence>MLSGSRNVDRTDGGLGGGGGDIVDTSYIADASRVFPRLLRIFGRRVSEPAEPPRVCKPRIYGPRNLKEDDVYFGFPGTDVCEIRLELLATIQICYQRAKVLDDDDDDAAAGLCLGLLDPLSNIIVNTFIDMADVKTEDDGDQASLSHGQTDQNQSSGDMYMDMDMYMDTNQRSLNGLIAFLAGLFPHLSDAQAMWYLNKAKADPLVAARIIINHRRTCCQSFRFDSDSDYTAEDVETALGWAAASAHHPNPKRFLAGWRILSQNLEKLSTTLLSAAPDRGLFASIQTLLDEPPPPRTSPLFDLKGSWELAYSRLATLSPDLTAVGVVFPGRTTMMRLLLATIHGYYLQALARLPRDQLCSHHLLYSMLHYGHCFGPLDPVSNILLNTIWYSKACPIENSKVEMISTKAMLRIAAQSFYGLVSFLCTRYDTLTVDLAMHHLLEAGADLLIADPNFHATNNHAASGRSPSATVQEAYAAAAAAAHHPKPQAQIVLLRQSPLILRMASIYLSGSGPVSREVVDQLSSTMQHLSPTYFQGQQLPETKVLDRLTYNRVNQKKINFWNQHARVVGMVKSAMEMYNSQPGVPKYELHIICGVNERIHGPEYIGDGKQIYHHSHINFLATCKNSQSAGALPVLFFAQWSNHGTKEEEEECLCCPVGVPPLNSEQVRCLYCESKGNEIVHPANKSFHGRGIEFVKILCGEEYSGSYSNNYIIQQSSLAFSVHELEDDSIYSNICIGDDDKEDGVPVDLHRLIRLS</sequence>
<dbReference type="EnsemblPlants" id="AVESA.00010b.r2.6DG1152020.1">
    <property type="protein sequence ID" value="AVESA.00010b.r2.6DG1152020.1.CDS"/>
    <property type="gene ID" value="AVESA.00010b.r2.6DG1152020"/>
</dbReference>
<organism evidence="1 2">
    <name type="scientific">Avena sativa</name>
    <name type="common">Oat</name>
    <dbReference type="NCBI Taxonomy" id="4498"/>
    <lineage>
        <taxon>Eukaryota</taxon>
        <taxon>Viridiplantae</taxon>
        <taxon>Streptophyta</taxon>
        <taxon>Embryophyta</taxon>
        <taxon>Tracheophyta</taxon>
        <taxon>Spermatophyta</taxon>
        <taxon>Magnoliopsida</taxon>
        <taxon>Liliopsida</taxon>
        <taxon>Poales</taxon>
        <taxon>Poaceae</taxon>
        <taxon>BOP clade</taxon>
        <taxon>Pooideae</taxon>
        <taxon>Poodae</taxon>
        <taxon>Poeae</taxon>
        <taxon>Poeae Chloroplast Group 1 (Aveneae type)</taxon>
        <taxon>Aveninae</taxon>
        <taxon>Avena</taxon>
    </lineage>
</organism>
<dbReference type="Proteomes" id="UP001732700">
    <property type="component" value="Chromosome 6D"/>
</dbReference>